<dbReference type="InterPro" id="IPR050270">
    <property type="entry name" value="DegV_domain_contain"/>
</dbReference>
<dbReference type="Proteomes" id="UP000291151">
    <property type="component" value="Chromosome"/>
</dbReference>
<dbReference type="PANTHER" id="PTHR33434:SF8">
    <property type="entry name" value="DEGV DOMAIN-CONTAINING PROTEIN SPR1019"/>
    <property type="match status" value="1"/>
</dbReference>
<proteinExistence type="predicted"/>
<dbReference type="GO" id="GO:0008289">
    <property type="term" value="F:lipid binding"/>
    <property type="evidence" value="ECO:0007669"/>
    <property type="project" value="UniProtKB-KW"/>
</dbReference>
<dbReference type="InterPro" id="IPR003797">
    <property type="entry name" value="DegV"/>
</dbReference>
<dbReference type="PROSITE" id="PS51482">
    <property type="entry name" value="DEGV"/>
    <property type="match status" value="1"/>
</dbReference>
<dbReference type="KEGG" id="uth:DKZ56_09060"/>
<keyword evidence="2" id="KW-0446">Lipid-binding</keyword>
<dbReference type="SUPFAM" id="SSF82549">
    <property type="entry name" value="DAK1/DegV-like"/>
    <property type="match status" value="1"/>
</dbReference>
<accession>A0A4P6UV49</accession>
<dbReference type="Gene3D" id="3.40.50.10170">
    <property type="match status" value="1"/>
</dbReference>
<dbReference type="PANTHER" id="PTHR33434">
    <property type="entry name" value="DEGV DOMAIN-CONTAINING PROTEIN DR_1986-RELATED"/>
    <property type="match status" value="1"/>
</dbReference>
<organism evidence="3 4">
    <name type="scientific">Ureibacillus thermophilus</name>
    <dbReference type="NCBI Taxonomy" id="367743"/>
    <lineage>
        <taxon>Bacteria</taxon>
        <taxon>Bacillati</taxon>
        <taxon>Bacillota</taxon>
        <taxon>Bacilli</taxon>
        <taxon>Bacillales</taxon>
        <taxon>Caryophanaceae</taxon>
        <taxon>Ureibacillus</taxon>
    </lineage>
</organism>
<evidence type="ECO:0000313" key="3">
    <source>
        <dbReference type="EMBL" id="QBK25996.1"/>
    </source>
</evidence>
<gene>
    <name evidence="3" type="ORF">DKZ56_09060</name>
</gene>
<dbReference type="Gene3D" id="3.30.1180.10">
    <property type="match status" value="1"/>
</dbReference>
<dbReference type="RefSeq" id="WP_208649688.1">
    <property type="nucleotide sequence ID" value="NZ_CP036528.1"/>
</dbReference>
<sequence length="280" mass="30922">MGKIHIVTDSSCDISKEEAVQKNIHIVPLTIHIDGKTYIDGEDLHPESFLNMMDEARELPKTSQPAPGQFQQLFERLEKDGAEILSIHVAGKLSGTLESARQGAEMANAKVEVFDSQFISSALAIQVREAVRMRDEGATIKEIIKRLEAVRENTKMYIYLETLKNLLKGGRIGKGRVLLGSLLNIKPIAMLDQGEYLPISKVRSYNQVVKFLFKEFKKHTEGKSVKAVCIAHAGGMENVGTPLKSLIEQSGFHHIEVAMTSPIISTHAGRGAIALVFFAE</sequence>
<name>A0A4P6UV49_9BACL</name>
<evidence type="ECO:0000256" key="2">
    <source>
        <dbReference type="ARBA" id="ARBA00023121"/>
    </source>
</evidence>
<keyword evidence="4" id="KW-1185">Reference proteome</keyword>
<protein>
    <submittedName>
        <fullName evidence="3">DegV family protein</fullName>
    </submittedName>
</protein>
<reference evidence="3 4" key="1">
    <citation type="submission" date="2019-02" db="EMBL/GenBank/DDBJ databases">
        <title>Ureibacillus thermophilus.</title>
        <authorList>
            <person name="Sunny J.S."/>
            <person name="Natarajan A."/>
            <person name="Saleena L.M."/>
        </authorList>
    </citation>
    <scope>NUCLEOTIDE SEQUENCE [LARGE SCALE GENOMIC DNA]</scope>
    <source>
        <strain evidence="3 4">LM102</strain>
    </source>
</reference>
<evidence type="ECO:0000313" key="4">
    <source>
        <dbReference type="Proteomes" id="UP000291151"/>
    </source>
</evidence>
<dbReference type="InterPro" id="IPR043168">
    <property type="entry name" value="DegV_C"/>
</dbReference>
<comment type="function">
    <text evidence="1">May bind long-chain fatty acids, such as palmitate, and may play a role in lipid transport or fatty acid metabolism.</text>
</comment>
<dbReference type="AlphaFoldDB" id="A0A4P6UV49"/>
<evidence type="ECO:0000256" key="1">
    <source>
        <dbReference type="ARBA" id="ARBA00003238"/>
    </source>
</evidence>
<dbReference type="Pfam" id="PF02645">
    <property type="entry name" value="DegV"/>
    <property type="match status" value="1"/>
</dbReference>
<dbReference type="EMBL" id="CP036528">
    <property type="protein sequence ID" value="QBK25996.1"/>
    <property type="molecule type" value="Genomic_DNA"/>
</dbReference>
<dbReference type="NCBIfam" id="TIGR00762">
    <property type="entry name" value="DegV"/>
    <property type="match status" value="1"/>
</dbReference>